<reference evidence="1 2" key="1">
    <citation type="submission" date="2017-03" db="EMBL/GenBank/DDBJ databases">
        <title>Genomes of endolithic fungi from Antarctica.</title>
        <authorList>
            <person name="Coleine C."/>
            <person name="Masonjones S."/>
            <person name="Stajich J.E."/>
        </authorList>
    </citation>
    <scope>NUCLEOTIDE SEQUENCE [LARGE SCALE GENOMIC DNA]</scope>
    <source>
        <strain evidence="1 2">CCFEE 5184</strain>
    </source>
</reference>
<evidence type="ECO:0000313" key="1">
    <source>
        <dbReference type="EMBL" id="TKA71619.1"/>
    </source>
</evidence>
<name>A0A4V5NGY7_9PEZI</name>
<dbReference type="Proteomes" id="UP000309340">
    <property type="component" value="Unassembled WGS sequence"/>
</dbReference>
<evidence type="ECO:0000313" key="2">
    <source>
        <dbReference type="Proteomes" id="UP000309340"/>
    </source>
</evidence>
<sequence>TRYAMQAPHIHQSLSQLEDYMANGQFEASPAGYDDASCCSLPMTSYPQQFANNAFGGGMQDFNNSLDPMDLEFSKFIQVTT</sequence>
<comment type="caution">
    <text evidence="1">The sequence shown here is derived from an EMBL/GenBank/DDBJ whole genome shotgun (WGS) entry which is preliminary data.</text>
</comment>
<proteinExistence type="predicted"/>
<gene>
    <name evidence="1" type="ORF">B0A55_07249</name>
</gene>
<feature type="non-terminal residue" evidence="1">
    <location>
        <position position="1"/>
    </location>
</feature>
<dbReference type="AlphaFoldDB" id="A0A4V5NGY7"/>
<organism evidence="1 2">
    <name type="scientific">Friedmanniomyces simplex</name>
    <dbReference type="NCBI Taxonomy" id="329884"/>
    <lineage>
        <taxon>Eukaryota</taxon>
        <taxon>Fungi</taxon>
        <taxon>Dikarya</taxon>
        <taxon>Ascomycota</taxon>
        <taxon>Pezizomycotina</taxon>
        <taxon>Dothideomycetes</taxon>
        <taxon>Dothideomycetidae</taxon>
        <taxon>Mycosphaerellales</taxon>
        <taxon>Teratosphaeriaceae</taxon>
        <taxon>Friedmanniomyces</taxon>
    </lineage>
</organism>
<keyword evidence="2" id="KW-1185">Reference proteome</keyword>
<protein>
    <submittedName>
        <fullName evidence="1">Uncharacterized protein</fullName>
    </submittedName>
</protein>
<accession>A0A4V5NGY7</accession>
<dbReference type="EMBL" id="NAJQ01000344">
    <property type="protein sequence ID" value="TKA71619.1"/>
    <property type="molecule type" value="Genomic_DNA"/>
</dbReference>
<dbReference type="OrthoDB" id="4151048at2759"/>